<sequence length="763" mass="86037">MMTITTSFPIFTHSPPKPHLWVTRFPPKQLPASKRRHPRSFRMNTDLHRPLQDVRTQSQTGDDLIAQLLHIQEHYLLHNLKSLDWITHLQCLSIADPLARKRKRRRASPDPSTAAPRTLTRATVNGRTGHYIAISYPWTASAQPTTVDRGATGAWRIRAATGRAHAASAVRDAVLERAARCAAALGCPNVWIDRECIPQDGGPENEVAMHTMDLVYQFSEWPVALLFCPIASKEELAVFNKIMLRRFIAPGEGGGDVLRESVDAEVARGALRVLKGITDDPWWERAWTFQENYCAGPKMNLLIPLRDRGLWRKRQKYEFWRTFDVPGELMVNSVDFHKAATRFCLAYLKSQHVSDTDRRVCQTILRKAGRYSYTILYDGTVGTTDYSRTMTTRILEDIAHRNAQFREDILPIASNCCQYGVRLDTNGLRKADVSLSASILALYLLNGEIFKNHPHDTPSGVRSMDIFSYLKAVSLDNFVPPIQKGQLTFLKTCRLVDVQLSKHGITTSGWLWILDRKIATSSPQFRGQATHEEGREHVQSPLEILGTELQLQGYQVLADLLKRNKYFRSSEANHGKERAVSDEDVEVEEFTSAGTYMRITTQNLERCVANGHTLFLGRLWDGQSEGDDSLLPSHSAVFVGDKDVSGARTVNTPGDPGSENSCEGDSCNSPDTRMSEARKERARACTPLYAFTAWSGRSRDSDRIVEESQTDKYVSLEVTVGEERANGMPVLRTRRWLNGLCCFERDAEMDVTFAWPPGLKRAE</sequence>
<gene>
    <name evidence="3" type="ORF">SLS56_004391</name>
</gene>
<dbReference type="PANTHER" id="PTHR33112:SF16">
    <property type="entry name" value="HETEROKARYON INCOMPATIBILITY DOMAIN-CONTAINING PROTEIN"/>
    <property type="match status" value="1"/>
</dbReference>
<organism evidence="3 4">
    <name type="scientific">Neofusicoccum ribis</name>
    <dbReference type="NCBI Taxonomy" id="45134"/>
    <lineage>
        <taxon>Eukaryota</taxon>
        <taxon>Fungi</taxon>
        <taxon>Dikarya</taxon>
        <taxon>Ascomycota</taxon>
        <taxon>Pezizomycotina</taxon>
        <taxon>Dothideomycetes</taxon>
        <taxon>Dothideomycetes incertae sedis</taxon>
        <taxon>Botryosphaeriales</taxon>
        <taxon>Botryosphaeriaceae</taxon>
        <taxon>Neofusicoccum</taxon>
    </lineage>
</organism>
<protein>
    <recommendedName>
        <fullName evidence="2">Heterokaryon incompatibility domain-containing protein</fullName>
    </recommendedName>
</protein>
<dbReference type="InterPro" id="IPR010730">
    <property type="entry name" value="HET"/>
</dbReference>
<name>A0ABR3SXI4_9PEZI</name>
<evidence type="ECO:0000256" key="1">
    <source>
        <dbReference type="SAM" id="MobiDB-lite"/>
    </source>
</evidence>
<dbReference type="EMBL" id="JAJVDC020000039">
    <property type="protein sequence ID" value="KAL1631717.1"/>
    <property type="molecule type" value="Genomic_DNA"/>
</dbReference>
<reference evidence="3 4" key="1">
    <citation type="submission" date="2024-02" db="EMBL/GenBank/DDBJ databases">
        <title>De novo assembly and annotation of 12 fungi associated with fruit tree decline syndrome in Ontario, Canada.</title>
        <authorList>
            <person name="Sulman M."/>
            <person name="Ellouze W."/>
            <person name="Ilyukhin E."/>
        </authorList>
    </citation>
    <scope>NUCLEOTIDE SEQUENCE [LARGE SCALE GENOMIC DNA]</scope>
    <source>
        <strain evidence="3 4">M1-105</strain>
    </source>
</reference>
<accession>A0ABR3SXI4</accession>
<feature type="region of interest" description="Disordered" evidence="1">
    <location>
        <begin position="100"/>
        <end position="119"/>
    </location>
</feature>
<comment type="caution">
    <text evidence="3">The sequence shown here is derived from an EMBL/GenBank/DDBJ whole genome shotgun (WGS) entry which is preliminary data.</text>
</comment>
<dbReference type="Pfam" id="PF06985">
    <property type="entry name" value="HET"/>
    <property type="match status" value="1"/>
</dbReference>
<evidence type="ECO:0000259" key="2">
    <source>
        <dbReference type="Pfam" id="PF06985"/>
    </source>
</evidence>
<proteinExistence type="predicted"/>
<feature type="compositionally biased region" description="Polar residues" evidence="1">
    <location>
        <begin position="648"/>
        <end position="669"/>
    </location>
</feature>
<feature type="domain" description="Heterokaryon incompatibility" evidence="2">
    <location>
        <begin position="131"/>
        <end position="291"/>
    </location>
</feature>
<dbReference type="Proteomes" id="UP001521116">
    <property type="component" value="Unassembled WGS sequence"/>
</dbReference>
<dbReference type="PANTHER" id="PTHR33112">
    <property type="entry name" value="DOMAIN PROTEIN, PUTATIVE-RELATED"/>
    <property type="match status" value="1"/>
</dbReference>
<evidence type="ECO:0000313" key="4">
    <source>
        <dbReference type="Proteomes" id="UP001521116"/>
    </source>
</evidence>
<evidence type="ECO:0000313" key="3">
    <source>
        <dbReference type="EMBL" id="KAL1631717.1"/>
    </source>
</evidence>
<feature type="region of interest" description="Disordered" evidence="1">
    <location>
        <begin position="645"/>
        <end position="669"/>
    </location>
</feature>
<keyword evidence="4" id="KW-1185">Reference proteome</keyword>